<dbReference type="PROSITE" id="PS50157">
    <property type="entry name" value="ZINC_FINGER_C2H2_2"/>
    <property type="match status" value="1"/>
</dbReference>
<gene>
    <name evidence="6" type="primary">WBGene00204196</name>
</gene>
<keyword evidence="2" id="KW-0963">Cytoplasm</keyword>
<feature type="coiled-coil region" evidence="4">
    <location>
        <begin position="112"/>
        <end position="184"/>
    </location>
</feature>
<evidence type="ECO:0000256" key="1">
    <source>
        <dbReference type="ARBA" id="ARBA00004496"/>
    </source>
</evidence>
<comment type="subcellular location">
    <subcellularLocation>
        <location evidence="1">Cytoplasm</location>
    </subcellularLocation>
</comment>
<dbReference type="PROSITE" id="PS00028">
    <property type="entry name" value="ZINC_FINGER_C2H2_1"/>
    <property type="match status" value="1"/>
</dbReference>
<feature type="compositionally biased region" description="Polar residues" evidence="5">
    <location>
        <begin position="41"/>
        <end position="57"/>
    </location>
</feature>
<dbReference type="SMART" id="SM00166">
    <property type="entry name" value="UBX"/>
    <property type="match status" value="1"/>
</dbReference>
<keyword evidence="3 4" id="KW-0175">Coiled coil</keyword>
<evidence type="ECO:0000256" key="2">
    <source>
        <dbReference type="ARBA" id="ARBA00022490"/>
    </source>
</evidence>
<dbReference type="Pfam" id="PF00789">
    <property type="entry name" value="UBX"/>
    <property type="match status" value="1"/>
</dbReference>
<dbReference type="Pfam" id="PF22562">
    <property type="entry name" value="UBA_7"/>
    <property type="match status" value="1"/>
</dbReference>
<dbReference type="AlphaFoldDB" id="A0A2A6BMR5"/>
<keyword evidence="7" id="KW-1185">Reference proteome</keyword>
<reference evidence="6" key="2">
    <citation type="submission" date="2022-06" db="UniProtKB">
        <authorList>
            <consortium name="EnsemblMetazoa"/>
        </authorList>
    </citation>
    <scope>IDENTIFICATION</scope>
    <source>
        <strain evidence="6">PS312</strain>
    </source>
</reference>
<organism evidence="6 7">
    <name type="scientific">Pristionchus pacificus</name>
    <name type="common">Parasitic nematode worm</name>
    <dbReference type="NCBI Taxonomy" id="54126"/>
    <lineage>
        <taxon>Eukaryota</taxon>
        <taxon>Metazoa</taxon>
        <taxon>Ecdysozoa</taxon>
        <taxon>Nematoda</taxon>
        <taxon>Chromadorea</taxon>
        <taxon>Rhabditida</taxon>
        <taxon>Rhabditina</taxon>
        <taxon>Diplogasteromorpha</taxon>
        <taxon>Diplogasteroidea</taxon>
        <taxon>Neodiplogasteridae</taxon>
        <taxon>Pristionchus</taxon>
    </lineage>
</organism>
<dbReference type="PANTHER" id="PTHR46340">
    <property type="entry name" value="UBX DOMAIN-CONTAINING PROTEIN 1"/>
    <property type="match status" value="1"/>
</dbReference>
<dbReference type="PROSITE" id="PS50030">
    <property type="entry name" value="UBA"/>
    <property type="match status" value="1"/>
</dbReference>
<dbReference type="GO" id="GO:0005737">
    <property type="term" value="C:cytoplasm"/>
    <property type="evidence" value="ECO:0000318"/>
    <property type="project" value="GO_Central"/>
</dbReference>
<feature type="region of interest" description="Disordered" evidence="5">
    <location>
        <begin position="184"/>
        <end position="217"/>
    </location>
</feature>
<dbReference type="Gene3D" id="3.10.20.90">
    <property type="entry name" value="Phosphatidylinositol 3-kinase Catalytic Subunit, Chain A, domain 1"/>
    <property type="match status" value="1"/>
</dbReference>
<dbReference type="GO" id="GO:0005634">
    <property type="term" value="C:nucleus"/>
    <property type="evidence" value="ECO:0000318"/>
    <property type="project" value="GO_Central"/>
</dbReference>
<feature type="compositionally biased region" description="Basic and acidic residues" evidence="5">
    <location>
        <begin position="184"/>
        <end position="193"/>
    </location>
</feature>
<dbReference type="EnsemblMetazoa" id="PPA31331.1">
    <property type="protein sequence ID" value="PPA31331.1"/>
    <property type="gene ID" value="WBGene00204196"/>
</dbReference>
<evidence type="ECO:0000313" key="7">
    <source>
        <dbReference type="Proteomes" id="UP000005239"/>
    </source>
</evidence>
<proteinExistence type="predicted"/>
<dbReference type="GO" id="GO:0031397">
    <property type="term" value="P:negative regulation of protein ubiquitination"/>
    <property type="evidence" value="ECO:0000318"/>
    <property type="project" value="GO_Central"/>
</dbReference>
<dbReference type="GO" id="GO:0036435">
    <property type="term" value="F:K48-linked polyubiquitin modification-dependent protein binding"/>
    <property type="evidence" value="ECO:0000318"/>
    <property type="project" value="GO_Central"/>
</dbReference>
<evidence type="ECO:0000256" key="4">
    <source>
        <dbReference type="SAM" id="Coils"/>
    </source>
</evidence>
<dbReference type="GO" id="GO:0032435">
    <property type="term" value="P:negative regulation of proteasomal ubiquitin-dependent protein catabolic process"/>
    <property type="evidence" value="ECO:0000318"/>
    <property type="project" value="GO_Central"/>
</dbReference>
<dbReference type="Proteomes" id="UP000005239">
    <property type="component" value="Unassembled WGS sequence"/>
</dbReference>
<feature type="region of interest" description="Disordered" evidence="5">
    <location>
        <begin position="35"/>
        <end position="62"/>
    </location>
</feature>
<accession>A0A2A6BMR5</accession>
<dbReference type="SUPFAM" id="SSF54236">
    <property type="entry name" value="Ubiquitin-like"/>
    <property type="match status" value="1"/>
</dbReference>
<protein>
    <submittedName>
        <fullName evidence="6">Ubxn-1</fullName>
    </submittedName>
</protein>
<name>A0A2A6BMR5_PRIPA</name>
<evidence type="ECO:0000256" key="5">
    <source>
        <dbReference type="SAM" id="MobiDB-lite"/>
    </source>
</evidence>
<dbReference type="PROSITE" id="PS50033">
    <property type="entry name" value="UBX"/>
    <property type="match status" value="1"/>
</dbReference>
<dbReference type="InterPro" id="IPR013087">
    <property type="entry name" value="Znf_C2H2_type"/>
</dbReference>
<dbReference type="Gene3D" id="1.10.8.10">
    <property type="entry name" value="DNA helicase RuvA subunit, C-terminal domain"/>
    <property type="match status" value="1"/>
</dbReference>
<dbReference type="InterPro" id="IPR029071">
    <property type="entry name" value="Ubiquitin-like_domsf"/>
</dbReference>
<dbReference type="InterPro" id="IPR015940">
    <property type="entry name" value="UBA"/>
</dbReference>
<evidence type="ECO:0000313" key="6">
    <source>
        <dbReference type="EnsemblMetazoa" id="PPA31331.1"/>
    </source>
</evidence>
<dbReference type="PANTHER" id="PTHR46340:SF1">
    <property type="entry name" value="UBX DOMAIN-CONTAINING PROTEIN 1"/>
    <property type="match status" value="1"/>
</dbReference>
<dbReference type="InterPro" id="IPR009060">
    <property type="entry name" value="UBA-like_sf"/>
</dbReference>
<dbReference type="GO" id="GO:1903094">
    <property type="term" value="P:negative regulation of protein K48-linked deubiquitination"/>
    <property type="evidence" value="ECO:0000318"/>
    <property type="project" value="GO_Central"/>
</dbReference>
<accession>A0A8R1YLN7</accession>
<dbReference type="SUPFAM" id="SSF46934">
    <property type="entry name" value="UBA-like"/>
    <property type="match status" value="1"/>
</dbReference>
<dbReference type="InterPro" id="IPR001012">
    <property type="entry name" value="UBX_dom"/>
</dbReference>
<evidence type="ECO:0000256" key="3">
    <source>
        <dbReference type="ARBA" id="ARBA00023054"/>
    </source>
</evidence>
<sequence>MSIAEQLVEMGFDAEKAEEAAKKCSTLETAMDWLVSRQENEGMQTDSSSLPPQSHPTSAPVVPASYKCNDCGKVIRDENGMMFHASKTGHENFEESSDNIKPLTEEEKKVQAGLLKEKIKESMKKKAELEEKEKFEREKRRVQEGKLMLERNEKRKEMEQLAAIAQRKRDKEEEEAAKRRVLEQIKADRESRKAASSGIAPPPVPSPLPTTVKTASIDKKDYKEATIQIRLPSGELIRNKFGSNEELGAVRLWIEMTHPELVPFSILQPFPRKVMTSEDMSAPLSIHGLVPSGSLVVTRSQ</sequence>
<reference evidence="7" key="1">
    <citation type="journal article" date="2008" name="Nat. Genet.">
        <title>The Pristionchus pacificus genome provides a unique perspective on nematode lifestyle and parasitism.</title>
        <authorList>
            <person name="Dieterich C."/>
            <person name="Clifton S.W."/>
            <person name="Schuster L.N."/>
            <person name="Chinwalla A."/>
            <person name="Delehaunty K."/>
            <person name="Dinkelacker I."/>
            <person name="Fulton L."/>
            <person name="Fulton R."/>
            <person name="Godfrey J."/>
            <person name="Minx P."/>
            <person name="Mitreva M."/>
            <person name="Roeseler W."/>
            <person name="Tian H."/>
            <person name="Witte H."/>
            <person name="Yang S.P."/>
            <person name="Wilson R.K."/>
            <person name="Sommer R.J."/>
        </authorList>
    </citation>
    <scope>NUCLEOTIDE SEQUENCE [LARGE SCALE GENOMIC DNA]</scope>
    <source>
        <strain evidence="7">PS312</strain>
    </source>
</reference>